<dbReference type="Pfam" id="PF04014">
    <property type="entry name" value="MazE_antitoxin"/>
    <property type="match status" value="1"/>
</dbReference>
<dbReference type="NCBIfam" id="TIGR01439">
    <property type="entry name" value="lp_hng_hel_AbrB"/>
    <property type="match status" value="1"/>
</dbReference>
<dbReference type="Gene3D" id="2.10.260.10">
    <property type="match status" value="1"/>
</dbReference>
<dbReference type="AlphaFoldDB" id="A0A0F9BXE1"/>
<dbReference type="GO" id="GO:0003677">
    <property type="term" value="F:DNA binding"/>
    <property type="evidence" value="ECO:0007669"/>
    <property type="project" value="InterPro"/>
</dbReference>
<evidence type="ECO:0000259" key="1">
    <source>
        <dbReference type="PROSITE" id="PS51740"/>
    </source>
</evidence>
<proteinExistence type="predicted"/>
<accession>A0A0F9BXE1</accession>
<feature type="domain" description="SpoVT-AbrB" evidence="1">
    <location>
        <begin position="3"/>
        <end position="48"/>
    </location>
</feature>
<organism evidence="2">
    <name type="scientific">marine sediment metagenome</name>
    <dbReference type="NCBI Taxonomy" id="412755"/>
    <lineage>
        <taxon>unclassified sequences</taxon>
        <taxon>metagenomes</taxon>
        <taxon>ecological metagenomes</taxon>
    </lineage>
</organism>
<reference evidence="2" key="1">
    <citation type="journal article" date="2015" name="Nature">
        <title>Complex archaea that bridge the gap between prokaryotes and eukaryotes.</title>
        <authorList>
            <person name="Spang A."/>
            <person name="Saw J.H."/>
            <person name="Jorgensen S.L."/>
            <person name="Zaremba-Niedzwiedzka K."/>
            <person name="Martijn J."/>
            <person name="Lind A.E."/>
            <person name="van Eijk R."/>
            <person name="Schleper C."/>
            <person name="Guy L."/>
            <person name="Ettema T.J."/>
        </authorList>
    </citation>
    <scope>NUCLEOTIDE SEQUENCE</scope>
</reference>
<dbReference type="InterPro" id="IPR007159">
    <property type="entry name" value="SpoVT-AbrB_dom"/>
</dbReference>
<comment type="caution">
    <text evidence="2">The sequence shown here is derived from an EMBL/GenBank/DDBJ whole genome shotgun (WGS) entry which is preliminary data.</text>
</comment>
<sequence length="79" mass="9356">MEIKHCRLSTKGQLTIPKEFREKLNIHAGDEVILYLKDEKIIVSPKIMHIGMLRGLLREEIDVEKVDAFLKSERKKWRL</sequence>
<dbReference type="EMBL" id="LAZR01049663">
    <property type="protein sequence ID" value="KKK89111.1"/>
    <property type="molecule type" value="Genomic_DNA"/>
</dbReference>
<dbReference type="SMART" id="SM00966">
    <property type="entry name" value="SpoVT_AbrB"/>
    <property type="match status" value="1"/>
</dbReference>
<protein>
    <recommendedName>
        <fullName evidence="1">SpoVT-AbrB domain-containing protein</fullName>
    </recommendedName>
</protein>
<dbReference type="InterPro" id="IPR037914">
    <property type="entry name" value="SpoVT-AbrB_sf"/>
</dbReference>
<evidence type="ECO:0000313" key="2">
    <source>
        <dbReference type="EMBL" id="KKK89111.1"/>
    </source>
</evidence>
<dbReference type="PROSITE" id="PS51740">
    <property type="entry name" value="SPOVT_ABRB"/>
    <property type="match status" value="1"/>
</dbReference>
<dbReference type="SUPFAM" id="SSF89447">
    <property type="entry name" value="AbrB/MazE/MraZ-like"/>
    <property type="match status" value="1"/>
</dbReference>
<gene>
    <name evidence="2" type="ORF">LCGC14_2736400</name>
</gene>
<name>A0A0F9BXE1_9ZZZZ</name>